<evidence type="ECO:0008006" key="4">
    <source>
        <dbReference type="Google" id="ProtNLM"/>
    </source>
</evidence>
<dbReference type="RefSeq" id="WP_078349107.1">
    <property type="nucleotide sequence ID" value="NZ_MBTF01000023.1"/>
</dbReference>
<evidence type="ECO:0000256" key="1">
    <source>
        <dbReference type="SAM" id="SignalP"/>
    </source>
</evidence>
<comment type="caution">
    <text evidence="2">The sequence shown here is derived from an EMBL/GenBank/DDBJ whole genome shotgun (WGS) entry which is preliminary data.</text>
</comment>
<dbReference type="STRING" id="1792845.BC343_06945"/>
<dbReference type="PROSITE" id="PS51257">
    <property type="entry name" value="PROKAR_LIPOPROTEIN"/>
    <property type="match status" value="1"/>
</dbReference>
<name>A0A1S9PBQ4_9SPHI</name>
<gene>
    <name evidence="2" type="ORF">BC343_06945</name>
</gene>
<dbReference type="Proteomes" id="UP000189739">
    <property type="component" value="Unassembled WGS sequence"/>
</dbReference>
<accession>A0A1S9PBQ4</accession>
<feature type="chain" id="PRO_5013046286" description="DUF4156 domain-containing protein" evidence="1">
    <location>
        <begin position="20"/>
        <end position="135"/>
    </location>
</feature>
<sequence>MKKVTVFSLISFLVMGLLAACSTPSYFGKTYSPTNNVDVYLAKGDVKKNYTTMGTTKVGKGFSSLESAQQKVIELGKAKGADGVIMELTEEVVSTQQTGTGVVTQSKRKNVIGTSSSSTMDIKQKKITATFIKYE</sequence>
<organism evidence="2 3">
    <name type="scientific">Mucilaginibacter pedocola</name>
    <dbReference type="NCBI Taxonomy" id="1792845"/>
    <lineage>
        <taxon>Bacteria</taxon>
        <taxon>Pseudomonadati</taxon>
        <taxon>Bacteroidota</taxon>
        <taxon>Sphingobacteriia</taxon>
        <taxon>Sphingobacteriales</taxon>
        <taxon>Sphingobacteriaceae</taxon>
        <taxon>Mucilaginibacter</taxon>
    </lineage>
</organism>
<feature type="signal peptide" evidence="1">
    <location>
        <begin position="1"/>
        <end position="19"/>
    </location>
</feature>
<protein>
    <recommendedName>
        <fullName evidence="4">DUF4156 domain-containing protein</fullName>
    </recommendedName>
</protein>
<dbReference type="AlphaFoldDB" id="A0A1S9PBQ4"/>
<keyword evidence="1" id="KW-0732">Signal</keyword>
<dbReference type="OrthoDB" id="666740at2"/>
<keyword evidence="3" id="KW-1185">Reference proteome</keyword>
<proteinExistence type="predicted"/>
<evidence type="ECO:0000313" key="3">
    <source>
        <dbReference type="Proteomes" id="UP000189739"/>
    </source>
</evidence>
<dbReference type="EMBL" id="MBTF01000023">
    <property type="protein sequence ID" value="OOQ58412.1"/>
    <property type="molecule type" value="Genomic_DNA"/>
</dbReference>
<evidence type="ECO:0000313" key="2">
    <source>
        <dbReference type="EMBL" id="OOQ58412.1"/>
    </source>
</evidence>
<reference evidence="2 3" key="1">
    <citation type="submission" date="2016-07" db="EMBL/GenBank/DDBJ databases">
        <title>Genomic analysis of zinc-resistant bacterium Mucilaginibacter pedocola TBZ30.</title>
        <authorList>
            <person name="Huang J."/>
            <person name="Tang J."/>
        </authorList>
    </citation>
    <scope>NUCLEOTIDE SEQUENCE [LARGE SCALE GENOMIC DNA]</scope>
    <source>
        <strain evidence="2 3">TBZ30</strain>
    </source>
</reference>